<keyword evidence="2" id="KW-0802">TPR repeat</keyword>
<dbReference type="InterPro" id="IPR050498">
    <property type="entry name" value="Ycf3"/>
</dbReference>
<sequence length="212" mass="23963">MKKLLFIFVIAIFVVACKDDGSKVYFDAGIKKMYESTDSAQRIANYKNAFADFNKAIEINPNYVDAYMNRANIKNELGDYQGFLQDCKKASEIEPENTNVYIYLARIKKTRGDINGALAVLQKAISIDAKLSKAFSDRAEIKSGQKKYKDALADYDKAIKFTSDKELLKYLYSNRGLTHLDLGDKNSACEDFHNAKDLRNPNAQGEIDSFCK</sequence>
<dbReference type="RefSeq" id="WP_377129332.1">
    <property type="nucleotide sequence ID" value="NZ_JBHUON010000020.1"/>
</dbReference>
<keyword evidence="4" id="KW-1185">Reference proteome</keyword>
<evidence type="ECO:0000313" key="4">
    <source>
        <dbReference type="Proteomes" id="UP001597601"/>
    </source>
</evidence>
<evidence type="ECO:0000256" key="2">
    <source>
        <dbReference type="ARBA" id="ARBA00022803"/>
    </source>
</evidence>
<dbReference type="SUPFAM" id="SSF48452">
    <property type="entry name" value="TPR-like"/>
    <property type="match status" value="1"/>
</dbReference>
<dbReference type="Pfam" id="PF13181">
    <property type="entry name" value="TPR_8"/>
    <property type="match status" value="1"/>
</dbReference>
<dbReference type="InterPro" id="IPR011990">
    <property type="entry name" value="TPR-like_helical_dom_sf"/>
</dbReference>
<dbReference type="SMART" id="SM00028">
    <property type="entry name" value="TPR"/>
    <property type="match status" value="5"/>
</dbReference>
<dbReference type="PANTHER" id="PTHR44858:SF1">
    <property type="entry name" value="UDP-N-ACETYLGLUCOSAMINE--PEPTIDE N-ACETYLGLUCOSAMINYLTRANSFERASE SPINDLY-RELATED"/>
    <property type="match status" value="1"/>
</dbReference>
<gene>
    <name evidence="3" type="ORF">ACFSYC_15170</name>
</gene>
<comment type="caution">
    <text evidence="3">The sequence shown here is derived from an EMBL/GenBank/DDBJ whole genome shotgun (WGS) entry which is preliminary data.</text>
</comment>
<accession>A0ABW5XTK0</accession>
<dbReference type="Gene3D" id="1.25.40.10">
    <property type="entry name" value="Tetratricopeptide repeat domain"/>
    <property type="match status" value="2"/>
</dbReference>
<evidence type="ECO:0000256" key="1">
    <source>
        <dbReference type="ARBA" id="ARBA00022737"/>
    </source>
</evidence>
<reference evidence="4" key="1">
    <citation type="journal article" date="2019" name="Int. J. Syst. Evol. Microbiol.">
        <title>The Global Catalogue of Microorganisms (GCM) 10K type strain sequencing project: providing services to taxonomists for standard genome sequencing and annotation.</title>
        <authorList>
            <consortium name="The Broad Institute Genomics Platform"/>
            <consortium name="The Broad Institute Genome Sequencing Center for Infectious Disease"/>
            <person name="Wu L."/>
            <person name="Ma J."/>
        </authorList>
    </citation>
    <scope>NUCLEOTIDE SEQUENCE [LARGE SCALE GENOMIC DNA]</scope>
    <source>
        <strain evidence="4">KCTC 52232</strain>
    </source>
</reference>
<organism evidence="3 4">
    <name type="scientific">Mucilaginibacter antarcticus</name>
    <dbReference type="NCBI Taxonomy" id="1855725"/>
    <lineage>
        <taxon>Bacteria</taxon>
        <taxon>Pseudomonadati</taxon>
        <taxon>Bacteroidota</taxon>
        <taxon>Sphingobacteriia</taxon>
        <taxon>Sphingobacteriales</taxon>
        <taxon>Sphingobacteriaceae</taxon>
        <taxon>Mucilaginibacter</taxon>
    </lineage>
</organism>
<dbReference type="PROSITE" id="PS51257">
    <property type="entry name" value="PROKAR_LIPOPROTEIN"/>
    <property type="match status" value="1"/>
</dbReference>
<name>A0ABW5XTK0_9SPHI</name>
<dbReference type="EMBL" id="JBHUON010000020">
    <property type="protein sequence ID" value="MFD2866039.1"/>
    <property type="molecule type" value="Genomic_DNA"/>
</dbReference>
<dbReference type="InterPro" id="IPR019734">
    <property type="entry name" value="TPR_rpt"/>
</dbReference>
<keyword evidence="1" id="KW-0677">Repeat</keyword>
<protein>
    <submittedName>
        <fullName evidence="3">Tetratricopeptide repeat protein</fullName>
    </submittedName>
</protein>
<dbReference type="Pfam" id="PF13431">
    <property type="entry name" value="TPR_17"/>
    <property type="match status" value="1"/>
</dbReference>
<proteinExistence type="predicted"/>
<evidence type="ECO:0000313" key="3">
    <source>
        <dbReference type="EMBL" id="MFD2866039.1"/>
    </source>
</evidence>
<dbReference type="Proteomes" id="UP001597601">
    <property type="component" value="Unassembled WGS sequence"/>
</dbReference>
<dbReference type="PANTHER" id="PTHR44858">
    <property type="entry name" value="TETRATRICOPEPTIDE REPEAT PROTEIN 6"/>
    <property type="match status" value="1"/>
</dbReference>